<evidence type="ECO:0000313" key="6">
    <source>
        <dbReference type="Proteomes" id="UP001328107"/>
    </source>
</evidence>
<organism evidence="5 6">
    <name type="scientific">Pristionchus mayeri</name>
    <dbReference type="NCBI Taxonomy" id="1317129"/>
    <lineage>
        <taxon>Eukaryota</taxon>
        <taxon>Metazoa</taxon>
        <taxon>Ecdysozoa</taxon>
        <taxon>Nematoda</taxon>
        <taxon>Chromadorea</taxon>
        <taxon>Rhabditida</taxon>
        <taxon>Rhabditina</taxon>
        <taxon>Diplogasteromorpha</taxon>
        <taxon>Diplogasteroidea</taxon>
        <taxon>Neodiplogasteridae</taxon>
        <taxon>Pristionchus</taxon>
    </lineage>
</organism>
<comment type="caution">
    <text evidence="5">The sequence shown here is derived from an EMBL/GenBank/DDBJ whole genome shotgun (WGS) entry which is preliminary data.</text>
</comment>
<feature type="non-terminal residue" evidence="5">
    <location>
        <position position="245"/>
    </location>
</feature>
<proteinExistence type="predicted"/>
<feature type="domain" description="Cation-transporting P-type ATPase C-terminal" evidence="4">
    <location>
        <begin position="69"/>
        <end position="244"/>
    </location>
</feature>
<dbReference type="Proteomes" id="UP001328107">
    <property type="component" value="Unassembled WGS sequence"/>
</dbReference>
<feature type="transmembrane region" description="Helical" evidence="3">
    <location>
        <begin position="158"/>
        <end position="179"/>
    </location>
</feature>
<sequence>FKGIAGTDVAKEASDIILTDDNFSSIVKAVMWGRNVYDSIAKFLQFQLTINVVAVTIAFVGACTISDCPLKAVQMLWVNLIQDTLASLALATELPTEELLKRKPYGRTKSLISRTMMKNILGHSLYQLAVLFFLLFLGKHAVFVDSLDSVEDSSRLPSAHFTIIFNAFVLMSLANEINCRTIHGERNVFRVSPERVRTAIYVRNFPIQIIIIQFGGQWVSTHPLNAVQWAFCIALGLGELLWAQV</sequence>
<dbReference type="GO" id="GO:0051480">
    <property type="term" value="P:regulation of cytosolic calcium ion concentration"/>
    <property type="evidence" value="ECO:0007669"/>
    <property type="project" value="TreeGrafter"/>
</dbReference>
<feature type="transmembrane region" description="Helical" evidence="3">
    <location>
        <begin position="226"/>
        <end position="243"/>
    </location>
</feature>
<dbReference type="InterPro" id="IPR036412">
    <property type="entry name" value="HAD-like_sf"/>
</dbReference>
<dbReference type="GO" id="GO:0005388">
    <property type="term" value="F:P-type calcium transporter activity"/>
    <property type="evidence" value="ECO:0007669"/>
    <property type="project" value="TreeGrafter"/>
</dbReference>
<dbReference type="SUPFAM" id="SSF81665">
    <property type="entry name" value="Calcium ATPase, transmembrane domain M"/>
    <property type="match status" value="1"/>
</dbReference>
<keyword evidence="1" id="KW-0479">Metal-binding</keyword>
<dbReference type="InterPro" id="IPR006068">
    <property type="entry name" value="ATPase_P-typ_cation-transptr_C"/>
</dbReference>
<feature type="transmembrane region" description="Helical" evidence="3">
    <location>
        <begin position="200"/>
        <end position="220"/>
    </location>
</feature>
<evidence type="ECO:0000259" key="4">
    <source>
        <dbReference type="Pfam" id="PF00689"/>
    </source>
</evidence>
<feature type="non-terminal residue" evidence="5">
    <location>
        <position position="1"/>
    </location>
</feature>
<dbReference type="Pfam" id="PF00689">
    <property type="entry name" value="Cation_ATPase_C"/>
    <property type="match status" value="1"/>
</dbReference>
<evidence type="ECO:0000256" key="2">
    <source>
        <dbReference type="ARBA" id="ARBA00022842"/>
    </source>
</evidence>
<dbReference type="EMBL" id="BTRK01000002">
    <property type="protein sequence ID" value="GMR34384.1"/>
    <property type="molecule type" value="Genomic_DNA"/>
</dbReference>
<keyword evidence="3" id="KW-0472">Membrane</keyword>
<keyword evidence="3" id="KW-0812">Transmembrane</keyword>
<keyword evidence="6" id="KW-1185">Reference proteome</keyword>
<keyword evidence="2" id="KW-0460">Magnesium</keyword>
<protein>
    <recommendedName>
        <fullName evidence="4">Cation-transporting P-type ATPase C-terminal domain-containing protein</fullName>
    </recommendedName>
</protein>
<dbReference type="InterPro" id="IPR023298">
    <property type="entry name" value="ATPase_P-typ_TM_dom_sf"/>
</dbReference>
<accession>A0AAN5CA03</accession>
<name>A0AAN5CA03_9BILA</name>
<dbReference type="GO" id="GO:0046872">
    <property type="term" value="F:metal ion binding"/>
    <property type="evidence" value="ECO:0007669"/>
    <property type="project" value="UniProtKB-KW"/>
</dbReference>
<dbReference type="PANTHER" id="PTHR24093">
    <property type="entry name" value="CATION TRANSPORTING ATPASE"/>
    <property type="match status" value="1"/>
</dbReference>
<evidence type="ECO:0000313" key="5">
    <source>
        <dbReference type="EMBL" id="GMR34384.1"/>
    </source>
</evidence>
<dbReference type="Gene3D" id="1.20.1110.10">
    <property type="entry name" value="Calcium-transporting ATPase, transmembrane domain"/>
    <property type="match status" value="1"/>
</dbReference>
<evidence type="ECO:0000256" key="3">
    <source>
        <dbReference type="SAM" id="Phobius"/>
    </source>
</evidence>
<dbReference type="AlphaFoldDB" id="A0AAN5CA03"/>
<gene>
    <name evidence="5" type="ORF">PMAYCL1PPCAC_04579</name>
</gene>
<dbReference type="SUPFAM" id="SSF56784">
    <property type="entry name" value="HAD-like"/>
    <property type="match status" value="1"/>
</dbReference>
<dbReference type="PANTHER" id="PTHR24093:SF451">
    <property type="entry name" value="CALCIUM-TRANSPORTING ATPASE"/>
    <property type="match status" value="1"/>
</dbReference>
<feature type="transmembrane region" description="Helical" evidence="3">
    <location>
        <begin position="120"/>
        <end position="138"/>
    </location>
</feature>
<keyword evidence="3" id="KW-1133">Transmembrane helix</keyword>
<evidence type="ECO:0000256" key="1">
    <source>
        <dbReference type="ARBA" id="ARBA00022723"/>
    </source>
</evidence>
<dbReference type="FunFam" id="1.20.1110.10:FF:000001">
    <property type="entry name" value="Calcium-transporting ATPase"/>
    <property type="match status" value="1"/>
</dbReference>
<dbReference type="GO" id="GO:0005886">
    <property type="term" value="C:plasma membrane"/>
    <property type="evidence" value="ECO:0007669"/>
    <property type="project" value="TreeGrafter"/>
</dbReference>
<reference evidence="6" key="1">
    <citation type="submission" date="2022-10" db="EMBL/GenBank/DDBJ databases">
        <title>Genome assembly of Pristionchus species.</title>
        <authorList>
            <person name="Yoshida K."/>
            <person name="Sommer R.J."/>
        </authorList>
    </citation>
    <scope>NUCLEOTIDE SEQUENCE [LARGE SCALE GENOMIC DNA]</scope>
    <source>
        <strain evidence="6">RS5460</strain>
    </source>
</reference>